<evidence type="ECO:0008006" key="4">
    <source>
        <dbReference type="Google" id="ProtNLM"/>
    </source>
</evidence>
<evidence type="ECO:0000256" key="1">
    <source>
        <dbReference type="SAM" id="Phobius"/>
    </source>
</evidence>
<reference evidence="3" key="1">
    <citation type="journal article" date="2019" name="Int. J. Syst. Evol. Microbiol.">
        <title>The Global Catalogue of Microorganisms (GCM) 10K type strain sequencing project: providing services to taxonomists for standard genome sequencing and annotation.</title>
        <authorList>
            <consortium name="The Broad Institute Genomics Platform"/>
            <consortium name="The Broad Institute Genome Sequencing Center for Infectious Disease"/>
            <person name="Wu L."/>
            <person name="Ma J."/>
        </authorList>
    </citation>
    <scope>NUCLEOTIDE SEQUENCE [LARGE SCALE GENOMIC DNA]</scope>
    <source>
        <strain evidence="3">TISTR 1514</strain>
    </source>
</reference>
<keyword evidence="1" id="KW-0472">Membrane</keyword>
<dbReference type="RefSeq" id="WP_019619124.1">
    <property type="nucleotide sequence ID" value="NZ_JBHUNE010000007.1"/>
</dbReference>
<comment type="caution">
    <text evidence="2">The sequence shown here is derived from an EMBL/GenBank/DDBJ whole genome shotgun (WGS) entry which is preliminary data.</text>
</comment>
<feature type="transmembrane region" description="Helical" evidence="1">
    <location>
        <begin position="66"/>
        <end position="88"/>
    </location>
</feature>
<organism evidence="2 3">
    <name type="scientific">Gulosibacter faecalis</name>
    <dbReference type="NCBI Taxonomy" id="272240"/>
    <lineage>
        <taxon>Bacteria</taxon>
        <taxon>Bacillati</taxon>
        <taxon>Actinomycetota</taxon>
        <taxon>Actinomycetes</taxon>
        <taxon>Micrococcales</taxon>
        <taxon>Microbacteriaceae</taxon>
        <taxon>Gulosibacter</taxon>
    </lineage>
</organism>
<proteinExistence type="predicted"/>
<dbReference type="EMBL" id="JBHUNE010000007">
    <property type="protein sequence ID" value="MFD2758745.1"/>
    <property type="molecule type" value="Genomic_DNA"/>
</dbReference>
<dbReference type="Proteomes" id="UP001597492">
    <property type="component" value="Unassembled WGS sequence"/>
</dbReference>
<sequence length="205" mass="21785">MNNTNRALNRTVLLIAGILLLVAGGSAVTALAWPKGAELWQTGLDAAHSWFVDVQEWTRISDTTTLSWFLLVVLAVIVLLIVLAIGMICRLGGGRSSVVVRDEGGPDSLGPVTIREGFAADAITSSLANHAEILTSKVSTHRLRGDDVLHVSVTPRQNVSPVQVADTVGRLVDNLATLTGRQTPTCITIHTGVRARLAADQPRVS</sequence>
<keyword evidence="3" id="KW-1185">Reference proteome</keyword>
<gene>
    <name evidence="2" type="ORF">ACFSW7_10200</name>
</gene>
<accession>A0ABW5UZ82</accession>
<name>A0ABW5UZ82_9MICO</name>
<evidence type="ECO:0000313" key="2">
    <source>
        <dbReference type="EMBL" id="MFD2758745.1"/>
    </source>
</evidence>
<keyword evidence="1" id="KW-0812">Transmembrane</keyword>
<keyword evidence="1" id="KW-1133">Transmembrane helix</keyword>
<protein>
    <recommendedName>
        <fullName evidence="4">Alkaline shock response membrane anchor protein AmaP</fullName>
    </recommendedName>
</protein>
<evidence type="ECO:0000313" key="3">
    <source>
        <dbReference type="Proteomes" id="UP001597492"/>
    </source>
</evidence>